<gene>
    <name evidence="8" type="ORF">DTER00134_LOCUS12143</name>
</gene>
<evidence type="ECO:0000256" key="2">
    <source>
        <dbReference type="ARBA" id="ARBA00006824"/>
    </source>
</evidence>
<keyword evidence="4 6" id="KW-1133">Transmembrane helix</keyword>
<feature type="region of interest" description="Disordered" evidence="7">
    <location>
        <begin position="28"/>
        <end position="83"/>
    </location>
</feature>
<feature type="compositionally biased region" description="Gly residues" evidence="7">
    <location>
        <begin position="51"/>
        <end position="83"/>
    </location>
</feature>
<dbReference type="InterPro" id="IPR007248">
    <property type="entry name" value="Mpv17_PMP22"/>
</dbReference>
<comment type="subcellular location">
    <subcellularLocation>
        <location evidence="1">Membrane</location>
        <topology evidence="1">Multi-pass membrane protein</topology>
    </subcellularLocation>
</comment>
<evidence type="ECO:0000256" key="6">
    <source>
        <dbReference type="RuleBase" id="RU363053"/>
    </source>
</evidence>
<evidence type="ECO:0000256" key="5">
    <source>
        <dbReference type="ARBA" id="ARBA00023136"/>
    </source>
</evidence>
<dbReference type="EMBL" id="HBIP01020433">
    <property type="protein sequence ID" value="CAE0497070.1"/>
    <property type="molecule type" value="Transcribed_RNA"/>
</dbReference>
<evidence type="ECO:0000313" key="8">
    <source>
        <dbReference type="EMBL" id="CAE0497070.1"/>
    </source>
</evidence>
<dbReference type="PANTHER" id="PTHR11266:SF80">
    <property type="entry name" value="PEROXISOMAL MEMBRANE PROTEIN 2"/>
    <property type="match status" value="1"/>
</dbReference>
<name>A0A7S3QYM7_DUNTE</name>
<dbReference type="Pfam" id="PF04117">
    <property type="entry name" value="Mpv17_PMP22"/>
    <property type="match status" value="1"/>
</dbReference>
<protein>
    <submittedName>
        <fullName evidence="8">Uncharacterized protein</fullName>
    </submittedName>
</protein>
<accession>A0A7S3QYM7</accession>
<evidence type="ECO:0000256" key="3">
    <source>
        <dbReference type="ARBA" id="ARBA00022692"/>
    </source>
</evidence>
<sequence length="267" mass="28203">MQSRIWQQLPQGLRGLAVKHAPHTGLRAFIPGAPKPHTKLVGKDGLTKSLTGGGSIPGGNGGGRGGGSIRVASGGSGGEGAGGGGSKGLWAKYLELLDTHPMLTRAVTCGVLNGAGDIFSQLCVEQQAFDAKRCLSFTLLGLFLVGPILATWYGKLGSIVTAPGLKGTLLSLLLDQCVFAPTFIAAFMSAITIAEGKSDQVVRKLKQDWPETIKVNWVLWIPAQFINFKFVPPNLTMLAVNITALIWNVYMSYQSHKKVVEPHAGSA</sequence>
<proteinExistence type="inferred from homology"/>
<reference evidence="8" key="1">
    <citation type="submission" date="2021-01" db="EMBL/GenBank/DDBJ databases">
        <authorList>
            <person name="Corre E."/>
            <person name="Pelletier E."/>
            <person name="Niang G."/>
            <person name="Scheremetjew M."/>
            <person name="Finn R."/>
            <person name="Kale V."/>
            <person name="Holt S."/>
            <person name="Cochrane G."/>
            <person name="Meng A."/>
            <person name="Brown T."/>
            <person name="Cohen L."/>
        </authorList>
    </citation>
    <scope>NUCLEOTIDE SEQUENCE</scope>
    <source>
        <strain evidence="8">CCMP1320</strain>
    </source>
</reference>
<evidence type="ECO:0000256" key="7">
    <source>
        <dbReference type="SAM" id="MobiDB-lite"/>
    </source>
</evidence>
<keyword evidence="3 6" id="KW-0812">Transmembrane</keyword>
<feature type="transmembrane region" description="Helical" evidence="6">
    <location>
        <begin position="134"/>
        <end position="153"/>
    </location>
</feature>
<evidence type="ECO:0000256" key="4">
    <source>
        <dbReference type="ARBA" id="ARBA00022989"/>
    </source>
</evidence>
<dbReference type="GO" id="GO:0005737">
    <property type="term" value="C:cytoplasm"/>
    <property type="evidence" value="ECO:0007669"/>
    <property type="project" value="TreeGrafter"/>
</dbReference>
<organism evidence="8">
    <name type="scientific">Dunaliella tertiolecta</name>
    <name type="common">Green alga</name>
    <dbReference type="NCBI Taxonomy" id="3047"/>
    <lineage>
        <taxon>Eukaryota</taxon>
        <taxon>Viridiplantae</taxon>
        <taxon>Chlorophyta</taxon>
        <taxon>core chlorophytes</taxon>
        <taxon>Chlorophyceae</taxon>
        <taxon>CS clade</taxon>
        <taxon>Chlamydomonadales</taxon>
        <taxon>Dunaliellaceae</taxon>
        <taxon>Dunaliella</taxon>
    </lineage>
</organism>
<keyword evidence="5 6" id="KW-0472">Membrane</keyword>
<comment type="similarity">
    <text evidence="2 6">Belongs to the peroxisomal membrane protein PXMP2/4 family.</text>
</comment>
<evidence type="ECO:0000256" key="1">
    <source>
        <dbReference type="ARBA" id="ARBA00004141"/>
    </source>
</evidence>
<dbReference type="GO" id="GO:0016020">
    <property type="term" value="C:membrane"/>
    <property type="evidence" value="ECO:0007669"/>
    <property type="project" value="UniProtKB-SubCell"/>
</dbReference>
<dbReference type="PANTHER" id="PTHR11266">
    <property type="entry name" value="PEROXISOMAL MEMBRANE PROTEIN 2, PXMP2 MPV17"/>
    <property type="match status" value="1"/>
</dbReference>
<feature type="transmembrane region" description="Helical" evidence="6">
    <location>
        <begin position="173"/>
        <end position="194"/>
    </location>
</feature>
<dbReference type="AlphaFoldDB" id="A0A7S3QYM7"/>